<dbReference type="PANTHER" id="PTHR37533">
    <property type="entry name" value="FLAGELLAR HOOK-LENGTH CONTROL PROTEIN"/>
    <property type="match status" value="1"/>
</dbReference>
<name>A0A482U543_9PSED</name>
<feature type="compositionally biased region" description="Basic and acidic residues" evidence="1">
    <location>
        <begin position="43"/>
        <end position="71"/>
    </location>
</feature>
<gene>
    <name evidence="3" type="ORF">EJA06_012990</name>
</gene>
<comment type="caution">
    <text evidence="3">The sequence shown here is derived from an EMBL/GenBank/DDBJ whole genome shotgun (WGS) entry which is preliminary data.</text>
</comment>
<keyword evidence="3" id="KW-0966">Cell projection</keyword>
<evidence type="ECO:0000313" key="3">
    <source>
        <dbReference type="EMBL" id="RYJ61625.1"/>
    </source>
</evidence>
<accession>A0A482U543</accession>
<feature type="compositionally biased region" description="Acidic residues" evidence="1">
    <location>
        <begin position="97"/>
        <end position="106"/>
    </location>
</feature>
<evidence type="ECO:0000259" key="2">
    <source>
        <dbReference type="Pfam" id="PF02120"/>
    </source>
</evidence>
<dbReference type="AlphaFoldDB" id="A0A482U543"/>
<dbReference type="RefSeq" id="WP_126189699.1">
    <property type="nucleotide sequence ID" value="NZ_RWYU02000005.1"/>
</dbReference>
<dbReference type="OrthoDB" id="1792985at2"/>
<proteinExistence type="predicted"/>
<organism evidence="3 4">
    <name type="scientific">Pseudomonas songnenensis</name>
    <dbReference type="NCBI Taxonomy" id="1176259"/>
    <lineage>
        <taxon>Bacteria</taxon>
        <taxon>Pseudomonadati</taxon>
        <taxon>Pseudomonadota</taxon>
        <taxon>Gammaproteobacteria</taxon>
        <taxon>Pseudomonadales</taxon>
        <taxon>Pseudomonadaceae</taxon>
        <taxon>Pseudomonas</taxon>
    </lineage>
</organism>
<dbReference type="InterPro" id="IPR038610">
    <property type="entry name" value="FliK-like_C_sf"/>
</dbReference>
<dbReference type="PANTHER" id="PTHR37533:SF2">
    <property type="entry name" value="FLAGELLAR HOOK-LENGTH CONTROL PROTEIN"/>
    <property type="match status" value="1"/>
</dbReference>
<sequence length="413" mass="43433">MAVSPDLLLKTPSVDARVKASTKAPDAPREGRDSGSSSFSDVYAKERQTKPVERQARNDTSRDKPVDDKSRQAVADAAGDGKPAVAESGNLLPSDAPSEELPDTELDPLLLLGLGGQFVPQAEAQSVTQVPGETLLTGLPLTAGLISGETEQVADEPTITGLQAADEMPVGVQKPVQQLPNPLVDAQAKAEADDGFASVLLAGKESADGEEPELELAGKDLLDAVDGPKESRASSASELASSRLNPLSQAITQQVQQAQRPGLVPGQPVQMQQPGWSEAVVDRVMWLSSQNLKSAEIQLDPAELGRMEVRIDLTKDQAQVTFLSPHAGVRDALEGQMQRLREMFIQQGMNLMDVNVSDQSLARGWQGGTDGGGSSRGGSSAEGEADDGEVQLGVSEIAGNRSAGNRGLVDFYA</sequence>
<feature type="region of interest" description="Disordered" evidence="1">
    <location>
        <begin position="362"/>
        <end position="413"/>
    </location>
</feature>
<dbReference type="InterPro" id="IPR021136">
    <property type="entry name" value="Flagellar_hook_control-like_C"/>
</dbReference>
<dbReference type="Pfam" id="PF02120">
    <property type="entry name" value="Flg_hook"/>
    <property type="match status" value="1"/>
</dbReference>
<feature type="compositionally biased region" description="Gly residues" evidence="1">
    <location>
        <begin position="365"/>
        <end position="376"/>
    </location>
</feature>
<keyword evidence="3" id="KW-0282">Flagellum</keyword>
<keyword evidence="3" id="KW-0969">Cilium</keyword>
<dbReference type="CDD" id="cd17470">
    <property type="entry name" value="T3SS_Flik_C"/>
    <property type="match status" value="1"/>
</dbReference>
<feature type="region of interest" description="Disordered" evidence="1">
    <location>
        <begin position="1"/>
        <end position="107"/>
    </location>
</feature>
<dbReference type="Gene3D" id="3.30.750.140">
    <property type="match status" value="1"/>
</dbReference>
<evidence type="ECO:0000256" key="1">
    <source>
        <dbReference type="SAM" id="MobiDB-lite"/>
    </source>
</evidence>
<protein>
    <submittedName>
        <fullName evidence="3">Flagellar hook-length control protein FliK</fullName>
    </submittedName>
</protein>
<feature type="domain" description="Flagellar hook-length control protein-like C-terminal" evidence="2">
    <location>
        <begin position="282"/>
        <end position="360"/>
    </location>
</feature>
<dbReference type="InterPro" id="IPR052563">
    <property type="entry name" value="FliK"/>
</dbReference>
<dbReference type="EMBL" id="RWYU02000005">
    <property type="protein sequence ID" value="RYJ61625.1"/>
    <property type="molecule type" value="Genomic_DNA"/>
</dbReference>
<reference evidence="3 4" key="1">
    <citation type="submission" date="2019-01" db="EMBL/GenBank/DDBJ databases">
        <title>High-quality draft genome of. Pseudomonas songnenensis str. L103, a full-fledged denitrifier isolated from 100 meters deep aquifer in a heavily nitrogen fertilized agricultural area.</title>
        <authorList>
            <person name="Liu M."/>
            <person name="Liu B."/>
        </authorList>
    </citation>
    <scope>NUCLEOTIDE SEQUENCE [LARGE SCALE GENOMIC DNA]</scope>
    <source>
        <strain evidence="3 4">L103</strain>
    </source>
</reference>
<evidence type="ECO:0000313" key="4">
    <source>
        <dbReference type="Proteomes" id="UP000282800"/>
    </source>
</evidence>
<dbReference type="Proteomes" id="UP000282800">
    <property type="component" value="Unassembled WGS sequence"/>
</dbReference>